<protein>
    <submittedName>
        <fullName evidence="1">Uncharacterized protein</fullName>
    </submittedName>
</protein>
<dbReference type="Proteomes" id="UP000006263">
    <property type="component" value="Unassembled WGS sequence"/>
</dbReference>
<comment type="caution">
    <text evidence="1">The sequence shown here is derived from an EMBL/GenBank/DDBJ whole genome shotgun (WGS) entry which is preliminary data.</text>
</comment>
<reference evidence="1 2" key="1">
    <citation type="journal article" date="2017" name="Antonie Van Leeuwenhoek">
        <title>Rhizobium rhizosphaerae sp. nov., a novel species isolated from rice rhizosphere.</title>
        <authorList>
            <person name="Zhao J.J."/>
            <person name="Zhang J."/>
            <person name="Zhang R.J."/>
            <person name="Zhang C.W."/>
            <person name="Yin H.Q."/>
            <person name="Zhang X.X."/>
        </authorList>
    </citation>
    <scope>NUCLEOTIDE SEQUENCE [LARGE SCALE GENOMIC DNA]</scope>
    <source>
        <strain evidence="1 2">KMM 241</strain>
    </source>
</reference>
<sequence length="49" mass="5664">MLAACTQHEIAQFALRLGTPFRAQETQYRQLIFDICYRISIDYSPAKAL</sequence>
<organism evidence="1 2">
    <name type="scientific">Paraglaciecola mesophila KMM 241</name>
    <dbReference type="NCBI Taxonomy" id="1128912"/>
    <lineage>
        <taxon>Bacteria</taxon>
        <taxon>Pseudomonadati</taxon>
        <taxon>Pseudomonadota</taxon>
        <taxon>Gammaproteobacteria</taxon>
        <taxon>Alteromonadales</taxon>
        <taxon>Alteromonadaceae</taxon>
        <taxon>Paraglaciecola</taxon>
    </lineage>
</organism>
<accession>K6ZBM9</accession>
<evidence type="ECO:0000313" key="1">
    <source>
        <dbReference type="EMBL" id="GAC26368.1"/>
    </source>
</evidence>
<evidence type="ECO:0000313" key="2">
    <source>
        <dbReference type="Proteomes" id="UP000006263"/>
    </source>
</evidence>
<name>K6ZBM9_9ALTE</name>
<dbReference type="AlphaFoldDB" id="K6ZBM9"/>
<proteinExistence type="predicted"/>
<dbReference type="EMBL" id="BAEP01000075">
    <property type="protein sequence ID" value="GAC26368.1"/>
    <property type="molecule type" value="Genomic_DNA"/>
</dbReference>
<gene>
    <name evidence="1" type="ORF">GMES_4095</name>
</gene>